<evidence type="ECO:0000313" key="14">
    <source>
        <dbReference type="RefSeq" id="XP_037881290.1"/>
    </source>
</evidence>
<keyword evidence="6 11" id="KW-0812">Transmembrane</keyword>
<dbReference type="RefSeq" id="XP_037881293.1">
    <property type="nucleotide sequence ID" value="XM_038025365.1"/>
</dbReference>
<evidence type="ECO:0000256" key="2">
    <source>
        <dbReference type="ARBA" id="ARBA00004141"/>
    </source>
</evidence>
<dbReference type="InterPro" id="IPR011992">
    <property type="entry name" value="EF-hand-dom_pair"/>
</dbReference>
<dbReference type="AlphaFoldDB" id="A0A8U0W7T5"/>
<dbReference type="Gene3D" id="1.20.1540.10">
    <property type="entry name" value="Rhomboid-like"/>
    <property type="match status" value="1"/>
</dbReference>
<dbReference type="RefSeq" id="XP_037881292.1">
    <property type="nucleotide sequence ID" value="XM_038025364.1"/>
</dbReference>
<keyword evidence="5" id="KW-0645">Protease</keyword>
<dbReference type="GO" id="GO:0016020">
    <property type="term" value="C:membrane"/>
    <property type="evidence" value="ECO:0007669"/>
    <property type="project" value="UniProtKB-SubCell"/>
</dbReference>
<dbReference type="InterPro" id="IPR035952">
    <property type="entry name" value="Rhomboid-like_sf"/>
</dbReference>
<evidence type="ECO:0000256" key="4">
    <source>
        <dbReference type="ARBA" id="ARBA00013039"/>
    </source>
</evidence>
<dbReference type="GO" id="GO:0005509">
    <property type="term" value="F:calcium ion binding"/>
    <property type="evidence" value="ECO:0007669"/>
    <property type="project" value="InterPro"/>
</dbReference>
<keyword evidence="13" id="KW-1185">Reference proteome</keyword>
<dbReference type="InterPro" id="IPR002048">
    <property type="entry name" value="EF_hand_dom"/>
</dbReference>
<evidence type="ECO:0000256" key="7">
    <source>
        <dbReference type="ARBA" id="ARBA00022801"/>
    </source>
</evidence>
<protein>
    <recommendedName>
        <fullName evidence="4">rhomboid protease</fullName>
        <ecNumber evidence="4">3.4.21.105</ecNumber>
    </recommendedName>
</protein>
<keyword evidence="8" id="KW-0720">Serine protease</keyword>
<feature type="domain" description="EF-hand" evidence="12">
    <location>
        <begin position="116"/>
        <end position="151"/>
    </location>
</feature>
<evidence type="ECO:0000313" key="13">
    <source>
        <dbReference type="Proteomes" id="UP000092443"/>
    </source>
</evidence>
<feature type="transmembrane region" description="Helical" evidence="11">
    <location>
        <begin position="254"/>
        <end position="272"/>
    </location>
</feature>
<evidence type="ECO:0000313" key="15">
    <source>
        <dbReference type="RefSeq" id="XP_037881291.1"/>
    </source>
</evidence>
<comment type="catalytic activity">
    <reaction evidence="1">
        <text>Cleaves type-1 transmembrane domains using a catalytic dyad composed of serine and histidine that are contributed by different transmembrane domains.</text>
        <dbReference type="EC" id="3.4.21.105"/>
    </reaction>
</comment>
<dbReference type="PANTHER" id="PTHR45840">
    <property type="entry name" value="RHOMBOID-RELATED PROTEIN"/>
    <property type="match status" value="1"/>
</dbReference>
<feature type="transmembrane region" description="Helical" evidence="11">
    <location>
        <begin position="427"/>
        <end position="448"/>
    </location>
</feature>
<feature type="transmembrane region" description="Helical" evidence="11">
    <location>
        <begin position="460"/>
        <end position="481"/>
    </location>
</feature>
<evidence type="ECO:0000256" key="3">
    <source>
        <dbReference type="ARBA" id="ARBA00009045"/>
    </source>
</evidence>
<evidence type="ECO:0000256" key="6">
    <source>
        <dbReference type="ARBA" id="ARBA00022692"/>
    </source>
</evidence>
<evidence type="ECO:0000313" key="17">
    <source>
        <dbReference type="RefSeq" id="XP_037881293.1"/>
    </source>
</evidence>
<evidence type="ECO:0000313" key="16">
    <source>
        <dbReference type="RefSeq" id="XP_037881292.1"/>
    </source>
</evidence>
<dbReference type="PROSITE" id="PS50222">
    <property type="entry name" value="EF_HAND_2"/>
    <property type="match status" value="1"/>
</dbReference>
<organism evidence="13 15">
    <name type="scientific">Glossina fuscipes</name>
    <dbReference type="NCBI Taxonomy" id="7396"/>
    <lineage>
        <taxon>Eukaryota</taxon>
        <taxon>Metazoa</taxon>
        <taxon>Ecdysozoa</taxon>
        <taxon>Arthropoda</taxon>
        <taxon>Hexapoda</taxon>
        <taxon>Insecta</taxon>
        <taxon>Pterygota</taxon>
        <taxon>Neoptera</taxon>
        <taxon>Endopterygota</taxon>
        <taxon>Diptera</taxon>
        <taxon>Brachycera</taxon>
        <taxon>Muscomorpha</taxon>
        <taxon>Hippoboscoidea</taxon>
        <taxon>Glossinidae</taxon>
        <taxon>Glossina</taxon>
    </lineage>
</organism>
<feature type="transmembrane region" description="Helical" evidence="11">
    <location>
        <begin position="370"/>
        <end position="390"/>
    </location>
</feature>
<evidence type="ECO:0000256" key="11">
    <source>
        <dbReference type="SAM" id="Phobius"/>
    </source>
</evidence>
<reference evidence="14 15" key="1">
    <citation type="submission" date="2025-04" db="UniProtKB">
        <authorList>
            <consortium name="RefSeq"/>
        </authorList>
    </citation>
    <scope>IDENTIFICATION</scope>
    <source>
        <tissue evidence="14 15">Whole body pupa</tissue>
    </source>
</reference>
<dbReference type="Gene3D" id="1.10.238.10">
    <property type="entry name" value="EF-hand"/>
    <property type="match status" value="1"/>
</dbReference>
<comment type="subcellular location">
    <subcellularLocation>
        <location evidence="2">Membrane</location>
        <topology evidence="2">Multi-pass membrane protein</topology>
    </subcellularLocation>
</comment>
<dbReference type="GeneID" id="119632451"/>
<evidence type="ECO:0000256" key="1">
    <source>
        <dbReference type="ARBA" id="ARBA00000156"/>
    </source>
</evidence>
<evidence type="ECO:0000259" key="12">
    <source>
        <dbReference type="PROSITE" id="PS50222"/>
    </source>
</evidence>
<dbReference type="Proteomes" id="UP000092443">
    <property type="component" value="Unplaced"/>
</dbReference>
<name>A0A8U0W7T5_9MUSC</name>
<proteinExistence type="inferred from homology"/>
<dbReference type="EC" id="3.4.21.105" evidence="4"/>
<accession>A0A8U0W7T5</accession>
<keyword evidence="7" id="KW-0378">Hydrolase</keyword>
<feature type="transmembrane region" description="Helical" evidence="11">
    <location>
        <begin position="402"/>
        <end position="421"/>
    </location>
</feature>
<evidence type="ECO:0000256" key="10">
    <source>
        <dbReference type="ARBA" id="ARBA00023136"/>
    </source>
</evidence>
<evidence type="ECO:0000256" key="5">
    <source>
        <dbReference type="ARBA" id="ARBA00022670"/>
    </source>
</evidence>
<keyword evidence="9 11" id="KW-1133">Transmembrane helix</keyword>
<keyword evidence="10 11" id="KW-0472">Membrane</keyword>
<evidence type="ECO:0000256" key="8">
    <source>
        <dbReference type="ARBA" id="ARBA00022825"/>
    </source>
</evidence>
<dbReference type="FunFam" id="1.20.1540.10:FF:000007">
    <property type="entry name" value="Rhomboid like 2"/>
    <property type="match status" value="1"/>
</dbReference>
<comment type="similarity">
    <text evidence="3">Belongs to the peptidase S54 family.</text>
</comment>
<feature type="transmembrane region" description="Helical" evidence="11">
    <location>
        <begin position="311"/>
        <end position="335"/>
    </location>
</feature>
<dbReference type="KEGG" id="gfs:119632451"/>
<dbReference type="RefSeq" id="XP_037881291.1">
    <property type="nucleotide sequence ID" value="XM_038025363.1"/>
</dbReference>
<dbReference type="Pfam" id="PF01694">
    <property type="entry name" value="Rhomboid"/>
    <property type="match status" value="1"/>
</dbReference>
<feature type="transmembrane region" description="Helical" evidence="11">
    <location>
        <begin position="279"/>
        <end position="299"/>
    </location>
</feature>
<dbReference type="InterPro" id="IPR022764">
    <property type="entry name" value="Peptidase_S54_rhomboid_dom"/>
</dbReference>
<evidence type="ECO:0000256" key="9">
    <source>
        <dbReference type="ARBA" id="ARBA00022989"/>
    </source>
</evidence>
<dbReference type="GO" id="GO:0004252">
    <property type="term" value="F:serine-type endopeptidase activity"/>
    <property type="evidence" value="ECO:0007669"/>
    <property type="project" value="InterPro"/>
</dbReference>
<gene>
    <name evidence="14 15 16 17" type="primary">LOC119632451</name>
</gene>
<sequence length="506" mass="56373">MWTICERNSTSLALHTTTTVTATGAATATATATSTATATAINNAAIGSEEIGTSICSQQEKLADVEHISTIAGSLVSIGTISHIHPPRYGTNDAGYDTEHTSLNSDFDETELRRELLRDKWKLLFDMFDPEGFGEITVDEFINALKSPEFITQVPMNKRELLLERAKKAKSPAGPGYVTFQDFVNVMSGKRTRSFKCAVHHRDREVCSENDFHLVLEEPPIFQRMLQVIALELLPDERDRKYYADRYTCCPPPWFIVFITVIELSLFAFHAISMRTAGLLGGSIPICLSTSTSYSLLIYRPDKRYELWRFVTYMFLHDGWCHLGFNLLIQLLLGLPLEMVHGSARLASIYFSGVLAGSLGTSIIDPEVCLVGASGGAYALLAAHLANVMINYHQMRYGVLRLAVILFFASCDVGFAIYTRYAEDYPAVSFIAHLSGALSGLTIGLLVLKNFEQKLHEQLLWWIALGIYTACIIFAIIFNIINSAVMQSLKVEQIYVTETFYNGFQV</sequence>
<dbReference type="InterPro" id="IPR051739">
    <property type="entry name" value="Rhomboid_IM_Serine_Proteases"/>
</dbReference>
<dbReference type="FunFam" id="1.10.238.10:FF:000366">
    <property type="entry name" value="Uncharacterized protein, isoform A"/>
    <property type="match status" value="1"/>
</dbReference>
<dbReference type="PANTHER" id="PTHR45840:SF2">
    <property type="entry name" value="PROTEIN RHOMBOID-RELATED"/>
    <property type="match status" value="1"/>
</dbReference>
<dbReference type="SUPFAM" id="SSF47473">
    <property type="entry name" value="EF-hand"/>
    <property type="match status" value="1"/>
</dbReference>
<dbReference type="GO" id="GO:0006508">
    <property type="term" value="P:proteolysis"/>
    <property type="evidence" value="ECO:0007669"/>
    <property type="project" value="UniProtKB-KW"/>
</dbReference>
<dbReference type="SUPFAM" id="SSF144091">
    <property type="entry name" value="Rhomboid-like"/>
    <property type="match status" value="1"/>
</dbReference>
<dbReference type="RefSeq" id="XP_037881290.1">
    <property type="nucleotide sequence ID" value="XM_038025362.1"/>
</dbReference>